<sequence length="98" mass="10775">MRRGWGSAQLLMAWSRDLAADMARLSHNSLLGGLMAQDNPGFSFTEVEGCVQVVLLMFAGLEPSRHLIGSAELGLHRFPEQRGLLAKQPRLWPDKAGC</sequence>
<proteinExistence type="predicted"/>
<dbReference type="RefSeq" id="WP_065914369.1">
    <property type="nucleotide sequence ID" value="NZ_CP016793.1"/>
</dbReference>
<reference evidence="1 2" key="1">
    <citation type="submission" date="2016-07" db="EMBL/GenBank/DDBJ databases">
        <title>Complete genome sequence of the Lentzea guizhouensis DHS C013.</title>
        <authorList>
            <person name="Cao C."/>
        </authorList>
    </citation>
    <scope>NUCLEOTIDE SEQUENCE [LARGE SCALE GENOMIC DNA]</scope>
    <source>
        <strain evidence="1 2">DHS C013</strain>
    </source>
</reference>
<evidence type="ECO:0000313" key="2">
    <source>
        <dbReference type="Proteomes" id="UP000093053"/>
    </source>
</evidence>
<dbReference type="InterPro" id="IPR036396">
    <property type="entry name" value="Cyt_P450_sf"/>
</dbReference>
<dbReference type="GO" id="GO:0020037">
    <property type="term" value="F:heme binding"/>
    <property type="evidence" value="ECO:0007669"/>
    <property type="project" value="InterPro"/>
</dbReference>
<dbReference type="STRING" id="1586287.BBK82_07585"/>
<organism evidence="1 2">
    <name type="scientific">Lentzea guizhouensis</name>
    <dbReference type="NCBI Taxonomy" id="1586287"/>
    <lineage>
        <taxon>Bacteria</taxon>
        <taxon>Bacillati</taxon>
        <taxon>Actinomycetota</taxon>
        <taxon>Actinomycetes</taxon>
        <taxon>Pseudonocardiales</taxon>
        <taxon>Pseudonocardiaceae</taxon>
        <taxon>Lentzea</taxon>
    </lineage>
</organism>
<dbReference type="Proteomes" id="UP000093053">
    <property type="component" value="Chromosome"/>
</dbReference>
<name>A0A1B2HE48_9PSEU</name>
<accession>A0A1B2HE48</accession>
<evidence type="ECO:0000313" key="1">
    <source>
        <dbReference type="EMBL" id="ANZ35962.1"/>
    </source>
</evidence>
<dbReference type="SUPFAM" id="SSF48264">
    <property type="entry name" value="Cytochrome P450"/>
    <property type="match status" value="1"/>
</dbReference>
<protein>
    <submittedName>
        <fullName evidence="1">Uncharacterized protein</fullName>
    </submittedName>
</protein>
<dbReference type="Gene3D" id="1.10.630.10">
    <property type="entry name" value="Cytochrome P450"/>
    <property type="match status" value="1"/>
</dbReference>
<gene>
    <name evidence="1" type="ORF">BBK82_07585</name>
</gene>
<dbReference type="GO" id="GO:0004497">
    <property type="term" value="F:monooxygenase activity"/>
    <property type="evidence" value="ECO:0007669"/>
    <property type="project" value="InterPro"/>
</dbReference>
<keyword evidence="2" id="KW-1185">Reference proteome</keyword>
<dbReference type="KEGG" id="led:BBK82_07585"/>
<dbReference type="EMBL" id="CP016793">
    <property type="protein sequence ID" value="ANZ35962.1"/>
    <property type="molecule type" value="Genomic_DNA"/>
</dbReference>
<dbReference type="GO" id="GO:0016705">
    <property type="term" value="F:oxidoreductase activity, acting on paired donors, with incorporation or reduction of molecular oxygen"/>
    <property type="evidence" value="ECO:0007669"/>
    <property type="project" value="InterPro"/>
</dbReference>
<dbReference type="AlphaFoldDB" id="A0A1B2HE48"/>
<dbReference type="GO" id="GO:0005506">
    <property type="term" value="F:iron ion binding"/>
    <property type="evidence" value="ECO:0007669"/>
    <property type="project" value="InterPro"/>
</dbReference>